<evidence type="ECO:0000313" key="3">
    <source>
        <dbReference type="EMBL" id="WOO43147.1"/>
    </source>
</evidence>
<dbReference type="PROSITE" id="PS50966">
    <property type="entry name" value="ZF_SWIM"/>
    <property type="match status" value="1"/>
</dbReference>
<keyword evidence="4" id="KW-1185">Reference proteome</keyword>
<keyword evidence="1" id="KW-0862">Zinc</keyword>
<dbReference type="Pfam" id="PF04434">
    <property type="entry name" value="SWIM"/>
    <property type="match status" value="1"/>
</dbReference>
<feature type="domain" description="SWIM-type" evidence="2">
    <location>
        <begin position="19"/>
        <end position="80"/>
    </location>
</feature>
<keyword evidence="1" id="KW-0863">Zinc-finger</keyword>
<keyword evidence="1" id="KW-0479">Metal-binding</keyword>
<name>A0AAQ3LED6_9BACT</name>
<gene>
    <name evidence="3" type="ORF">RZN69_08580</name>
</gene>
<dbReference type="Proteomes" id="UP001304300">
    <property type="component" value="Chromosome"/>
</dbReference>
<dbReference type="RefSeq" id="WP_317835686.1">
    <property type="nucleotide sequence ID" value="NZ_CP136920.1"/>
</dbReference>
<dbReference type="AlphaFoldDB" id="A0AAQ3LED6"/>
<dbReference type="KEGG" id="puo:RZN69_08580"/>
<sequence length="100" mass="11333">MKGEYLVSVTEQFDNPLRFTVQSSSRPNEVHMVDVGAYKGNGRCSCEHFKIRLEKKLHAGAKPRDGLRCKHILAARHYFCDIQIKAMKTVIGAEPQNCEV</sequence>
<evidence type="ECO:0000256" key="1">
    <source>
        <dbReference type="PROSITE-ProRule" id="PRU00325"/>
    </source>
</evidence>
<proteinExistence type="predicted"/>
<accession>A0AAQ3LED6</accession>
<reference evidence="3 4" key="1">
    <citation type="submission" date="2023-10" db="EMBL/GenBank/DDBJ databases">
        <title>Rubellicoccus peritrichatus gen. nov., sp. nov., isolated from an algae of coral reef tank.</title>
        <authorList>
            <person name="Luo J."/>
        </authorList>
    </citation>
    <scope>NUCLEOTIDE SEQUENCE [LARGE SCALE GENOMIC DNA]</scope>
    <source>
        <strain evidence="3 4">CR14</strain>
    </source>
</reference>
<protein>
    <submittedName>
        <fullName evidence="3">SWIM zinc finger family protein</fullName>
    </submittedName>
</protein>
<dbReference type="EMBL" id="CP136920">
    <property type="protein sequence ID" value="WOO43147.1"/>
    <property type="molecule type" value="Genomic_DNA"/>
</dbReference>
<dbReference type="GO" id="GO:0008270">
    <property type="term" value="F:zinc ion binding"/>
    <property type="evidence" value="ECO:0007669"/>
    <property type="project" value="UniProtKB-KW"/>
</dbReference>
<dbReference type="InterPro" id="IPR007527">
    <property type="entry name" value="Znf_SWIM"/>
</dbReference>
<evidence type="ECO:0000313" key="4">
    <source>
        <dbReference type="Proteomes" id="UP001304300"/>
    </source>
</evidence>
<organism evidence="3 4">
    <name type="scientific">Rubellicoccus peritrichatus</name>
    <dbReference type="NCBI Taxonomy" id="3080537"/>
    <lineage>
        <taxon>Bacteria</taxon>
        <taxon>Pseudomonadati</taxon>
        <taxon>Verrucomicrobiota</taxon>
        <taxon>Opitutia</taxon>
        <taxon>Puniceicoccales</taxon>
        <taxon>Cerasicoccaceae</taxon>
        <taxon>Rubellicoccus</taxon>
    </lineage>
</organism>
<evidence type="ECO:0000259" key="2">
    <source>
        <dbReference type="PROSITE" id="PS50966"/>
    </source>
</evidence>